<proteinExistence type="predicted"/>
<dbReference type="EMBL" id="JAOYOD010000001">
    <property type="protein sequence ID" value="MCV9388322.1"/>
    <property type="molecule type" value="Genomic_DNA"/>
</dbReference>
<dbReference type="Gene3D" id="1.20.1440.60">
    <property type="entry name" value="23S rRNA-intervening sequence"/>
    <property type="match status" value="1"/>
</dbReference>
<name>A0ABT3CXG3_9BACT</name>
<evidence type="ECO:0000313" key="2">
    <source>
        <dbReference type="Proteomes" id="UP001300692"/>
    </source>
</evidence>
<dbReference type="RefSeq" id="WP_264139180.1">
    <property type="nucleotide sequence ID" value="NZ_JAOYOD010000001.1"/>
</dbReference>
<dbReference type="PANTHER" id="PTHR38471">
    <property type="entry name" value="FOUR HELIX BUNDLE PROTEIN"/>
    <property type="match status" value="1"/>
</dbReference>
<accession>A0ABT3CXG3</accession>
<dbReference type="Pfam" id="PF05635">
    <property type="entry name" value="23S_rRNA_IVP"/>
    <property type="match status" value="1"/>
</dbReference>
<protein>
    <submittedName>
        <fullName evidence="1">Four helix bundle protein</fullName>
    </submittedName>
</protein>
<reference evidence="1 2" key="1">
    <citation type="submission" date="2022-10" db="EMBL/GenBank/DDBJ databases">
        <title>Comparative genomics and taxonomic characterization of three novel marine species of genus Reichenbachiella exhibiting antioxidant and polysaccharide degradation activities.</title>
        <authorList>
            <person name="Muhammad N."/>
            <person name="Lee Y.-J."/>
            <person name="Ko J."/>
            <person name="Kim S.-G."/>
        </authorList>
    </citation>
    <scope>NUCLEOTIDE SEQUENCE [LARGE SCALE GENOMIC DNA]</scope>
    <source>
        <strain evidence="1 2">ABR2-5</strain>
    </source>
</reference>
<comment type="caution">
    <text evidence="1">The sequence shown here is derived from an EMBL/GenBank/DDBJ whole genome shotgun (WGS) entry which is preliminary data.</text>
</comment>
<dbReference type="PANTHER" id="PTHR38471:SF2">
    <property type="entry name" value="FOUR HELIX BUNDLE PROTEIN"/>
    <property type="match status" value="1"/>
</dbReference>
<keyword evidence="2" id="KW-1185">Reference proteome</keyword>
<dbReference type="NCBIfam" id="NF008911">
    <property type="entry name" value="PRK12275.1-2"/>
    <property type="match status" value="1"/>
</dbReference>
<evidence type="ECO:0000313" key="1">
    <source>
        <dbReference type="EMBL" id="MCV9388322.1"/>
    </source>
</evidence>
<dbReference type="SUPFAM" id="SSF158446">
    <property type="entry name" value="IVS-encoded protein-like"/>
    <property type="match status" value="1"/>
</dbReference>
<dbReference type="Proteomes" id="UP001300692">
    <property type="component" value="Unassembled WGS sequence"/>
</dbReference>
<dbReference type="NCBIfam" id="TIGR02436">
    <property type="entry name" value="four helix bundle protein"/>
    <property type="match status" value="1"/>
</dbReference>
<organism evidence="1 2">
    <name type="scientific">Reichenbachiella ulvae</name>
    <dbReference type="NCBI Taxonomy" id="2980104"/>
    <lineage>
        <taxon>Bacteria</taxon>
        <taxon>Pseudomonadati</taxon>
        <taxon>Bacteroidota</taxon>
        <taxon>Cytophagia</taxon>
        <taxon>Cytophagales</taxon>
        <taxon>Reichenbachiellaceae</taxon>
        <taxon>Reichenbachiella</taxon>
    </lineage>
</organism>
<dbReference type="InterPro" id="IPR036583">
    <property type="entry name" value="23S_rRNA_IVS_sf"/>
</dbReference>
<gene>
    <name evidence="1" type="ORF">N7U62_16690</name>
</gene>
<dbReference type="CDD" id="cd16377">
    <property type="entry name" value="23S_rRNA_IVP_like"/>
    <property type="match status" value="1"/>
</dbReference>
<sequence>MHDFKKLNIWKRGVDLVTEIYQITSQYPESEKFGLINQIRRCSVSVPSNIAEGSGRKSDKEFRQFLSIAMGSLCELETQLVISKNLNFINSEQKEVITSEIHEIQKMIRVFGESLESKSLNTNI</sequence>
<dbReference type="InterPro" id="IPR012657">
    <property type="entry name" value="23S_rRNA-intervening_sequence"/>
</dbReference>